<reference evidence="15 16" key="1">
    <citation type="submission" date="2019-09" db="EMBL/GenBank/DDBJ databases">
        <title>Phylogeny of genus Pseudoclavibacter and closely related genus.</title>
        <authorList>
            <person name="Li Y."/>
        </authorList>
    </citation>
    <scope>NUCLEOTIDE SEQUENCE [LARGE SCALE GENOMIC DNA]</scope>
    <source>
        <strain evidence="15 16">THG-MD12</strain>
    </source>
</reference>
<dbReference type="Gene3D" id="3.30.230.10">
    <property type="match status" value="1"/>
</dbReference>
<evidence type="ECO:0000256" key="12">
    <source>
        <dbReference type="NCBIfam" id="TIGR00416"/>
    </source>
</evidence>
<evidence type="ECO:0000313" key="16">
    <source>
        <dbReference type="Proteomes" id="UP000490386"/>
    </source>
</evidence>
<keyword evidence="5" id="KW-0378">Hydrolase</keyword>
<keyword evidence="6 13" id="KW-0862">Zinc</keyword>
<evidence type="ECO:0000256" key="13">
    <source>
        <dbReference type="RuleBase" id="RU003555"/>
    </source>
</evidence>
<dbReference type="InterPro" id="IPR020588">
    <property type="entry name" value="RecA_ATP-bd"/>
</dbReference>
<feature type="short sequence motif" description="RadA KNRFG motif" evidence="11">
    <location>
        <begin position="255"/>
        <end position="259"/>
    </location>
</feature>
<dbReference type="InterPro" id="IPR020568">
    <property type="entry name" value="Ribosomal_Su5_D2-typ_SF"/>
</dbReference>
<comment type="domain">
    <text evidence="11">The middle region has homology to RecA with ATPase motifs including the RadA KNRFG motif, while the C-terminus is homologous to Lon protease.</text>
</comment>
<evidence type="ECO:0000256" key="7">
    <source>
        <dbReference type="ARBA" id="ARBA00022840"/>
    </source>
</evidence>
<evidence type="ECO:0000313" key="15">
    <source>
        <dbReference type="EMBL" id="KAB1639224.1"/>
    </source>
</evidence>
<evidence type="ECO:0000256" key="9">
    <source>
        <dbReference type="ARBA" id="ARBA00023125"/>
    </source>
</evidence>
<dbReference type="GO" id="GO:0003684">
    <property type="term" value="F:damaged DNA binding"/>
    <property type="evidence" value="ECO:0007669"/>
    <property type="project" value="InterPro"/>
</dbReference>
<evidence type="ECO:0000259" key="14">
    <source>
        <dbReference type="PROSITE" id="PS50162"/>
    </source>
</evidence>
<dbReference type="SMART" id="SM00382">
    <property type="entry name" value="AAA"/>
    <property type="match status" value="1"/>
</dbReference>
<dbReference type="SUPFAM" id="SSF52540">
    <property type="entry name" value="P-loop containing nucleoside triphosphate hydrolases"/>
    <property type="match status" value="1"/>
</dbReference>
<accession>A0A7J5B579</accession>
<evidence type="ECO:0000256" key="5">
    <source>
        <dbReference type="ARBA" id="ARBA00022801"/>
    </source>
</evidence>
<feature type="binding site" evidence="11">
    <location>
        <begin position="98"/>
        <end position="105"/>
    </location>
    <ligand>
        <name>ATP</name>
        <dbReference type="ChEBI" id="CHEBI:30616"/>
    </ligand>
</feature>
<evidence type="ECO:0000256" key="2">
    <source>
        <dbReference type="ARBA" id="ARBA00022741"/>
    </source>
</evidence>
<dbReference type="GO" id="GO:0005829">
    <property type="term" value="C:cytosol"/>
    <property type="evidence" value="ECO:0007669"/>
    <property type="project" value="TreeGrafter"/>
</dbReference>
<gene>
    <name evidence="11 15" type="primary">radA</name>
    <name evidence="15" type="ORF">F8O03_02455</name>
</gene>
<dbReference type="HAMAP" id="MF_01498">
    <property type="entry name" value="RadA_bact"/>
    <property type="match status" value="1"/>
</dbReference>
<dbReference type="PRINTS" id="PR01874">
    <property type="entry name" value="DNAREPAIRADA"/>
</dbReference>
<dbReference type="NCBIfam" id="TIGR00416">
    <property type="entry name" value="sms"/>
    <property type="match status" value="1"/>
</dbReference>
<dbReference type="InterPro" id="IPR014721">
    <property type="entry name" value="Ribsml_uS5_D2-typ_fold_subgr"/>
</dbReference>
<dbReference type="GO" id="GO:0140664">
    <property type="term" value="F:ATP-dependent DNA damage sensor activity"/>
    <property type="evidence" value="ECO:0007669"/>
    <property type="project" value="InterPro"/>
</dbReference>
<feature type="region of interest" description="Lon-protease-like" evidence="11">
    <location>
        <begin position="354"/>
        <end position="442"/>
    </location>
</feature>
<dbReference type="CDD" id="cd01121">
    <property type="entry name" value="RadA_SMS_N"/>
    <property type="match status" value="1"/>
</dbReference>
<evidence type="ECO:0000256" key="3">
    <source>
        <dbReference type="ARBA" id="ARBA00022763"/>
    </source>
</evidence>
<dbReference type="Pfam" id="PF18073">
    <property type="entry name" value="Zn_ribbon_LapB"/>
    <property type="match status" value="1"/>
</dbReference>
<feature type="domain" description="RecA family profile 1" evidence="14">
    <location>
        <begin position="69"/>
        <end position="218"/>
    </location>
</feature>
<dbReference type="Pfam" id="PF13481">
    <property type="entry name" value="AAA_25"/>
    <property type="match status" value="1"/>
</dbReference>
<evidence type="ECO:0000256" key="10">
    <source>
        <dbReference type="ARBA" id="ARBA00023204"/>
    </source>
</evidence>
<proteinExistence type="inferred from homology"/>
<organism evidence="15 16">
    <name type="scientific">Pseudoclavibacter terrae</name>
    <dbReference type="NCBI Taxonomy" id="1530195"/>
    <lineage>
        <taxon>Bacteria</taxon>
        <taxon>Bacillati</taxon>
        <taxon>Actinomycetota</taxon>
        <taxon>Actinomycetes</taxon>
        <taxon>Micrococcales</taxon>
        <taxon>Microbacteriaceae</taxon>
        <taxon>Pseudoclavibacter</taxon>
    </lineage>
</organism>
<keyword evidence="3 11" id="KW-0227">DNA damage</keyword>
<keyword evidence="7 11" id="KW-0067">ATP-binding</keyword>
<keyword evidence="10 11" id="KW-0234">DNA repair</keyword>
<dbReference type="OrthoDB" id="9803906at2"/>
<comment type="function">
    <text evidence="13">DNA-dependent ATPase involved in processing of recombination intermediates, plays a role in repairing DNA breaks. Stimulates the branch migration of RecA-mediated strand transfer reactions, allowing the 3' invading strand to extend heteroduplex DNA faster. Binds ssDNA in the presence of ADP but not other nucleotides, has ATPase activity that is stimulated by ssDNA and various branched DNA structures, but inhibited by SSB. Does not have RecA's homology-searching function.</text>
</comment>
<keyword evidence="4 13" id="KW-0863">Zinc-finger</keyword>
<evidence type="ECO:0000256" key="11">
    <source>
        <dbReference type="HAMAP-Rule" id="MF_01498"/>
    </source>
</evidence>
<evidence type="ECO:0000256" key="6">
    <source>
        <dbReference type="ARBA" id="ARBA00022833"/>
    </source>
</evidence>
<dbReference type="Pfam" id="PF13541">
    <property type="entry name" value="ChlI"/>
    <property type="match status" value="1"/>
</dbReference>
<keyword evidence="8 11" id="KW-0346">Stress response</keyword>
<evidence type="ECO:0000256" key="4">
    <source>
        <dbReference type="ARBA" id="ARBA00022771"/>
    </source>
</evidence>
<dbReference type="FunFam" id="3.40.50.300:FF:000050">
    <property type="entry name" value="DNA repair protein RadA"/>
    <property type="match status" value="1"/>
</dbReference>
<dbReference type="InterPro" id="IPR027417">
    <property type="entry name" value="P-loop_NTPase"/>
</dbReference>
<dbReference type="RefSeq" id="WP_104251865.1">
    <property type="nucleotide sequence ID" value="NZ_CANKVH010000011.1"/>
</dbReference>
<dbReference type="EMBL" id="WBJX01000001">
    <property type="protein sequence ID" value="KAB1639224.1"/>
    <property type="molecule type" value="Genomic_DNA"/>
</dbReference>
<comment type="function">
    <text evidence="11">Plays a role in repairing double-strand DNA breaks, probably involving stabilizing or processing branched DNA or blocked replication forks.</text>
</comment>
<name>A0A7J5B579_9MICO</name>
<evidence type="ECO:0000256" key="8">
    <source>
        <dbReference type="ARBA" id="ARBA00023016"/>
    </source>
</evidence>
<dbReference type="GO" id="GO:0008270">
    <property type="term" value="F:zinc ion binding"/>
    <property type="evidence" value="ECO:0007669"/>
    <property type="project" value="UniProtKB-KW"/>
</dbReference>
<dbReference type="GO" id="GO:0016787">
    <property type="term" value="F:hydrolase activity"/>
    <property type="evidence" value="ECO:0007669"/>
    <property type="project" value="UniProtKB-KW"/>
</dbReference>
<dbReference type="GO" id="GO:0005524">
    <property type="term" value="F:ATP binding"/>
    <property type="evidence" value="ECO:0007669"/>
    <property type="project" value="UniProtKB-UniRule"/>
</dbReference>
<keyword evidence="9 11" id="KW-0238">DNA-binding</keyword>
<dbReference type="PROSITE" id="PS50162">
    <property type="entry name" value="RECA_2"/>
    <property type="match status" value="1"/>
</dbReference>
<dbReference type="InterPro" id="IPR004504">
    <property type="entry name" value="DNA_repair_RadA"/>
</dbReference>
<dbReference type="InterPro" id="IPR041166">
    <property type="entry name" value="Rubredoxin_2"/>
</dbReference>
<comment type="similarity">
    <text evidence="11 13">Belongs to the RecA family. RadA subfamily.</text>
</comment>
<dbReference type="Gene3D" id="3.40.50.300">
    <property type="entry name" value="P-loop containing nucleotide triphosphate hydrolases"/>
    <property type="match status" value="1"/>
</dbReference>
<dbReference type="GO" id="GO:0000725">
    <property type="term" value="P:recombinational repair"/>
    <property type="evidence" value="ECO:0007669"/>
    <property type="project" value="UniProtKB-UniRule"/>
</dbReference>
<dbReference type="PANTHER" id="PTHR32472">
    <property type="entry name" value="DNA REPAIR PROTEIN RADA"/>
    <property type="match status" value="1"/>
</dbReference>
<dbReference type="PANTHER" id="PTHR32472:SF10">
    <property type="entry name" value="DNA REPAIR PROTEIN RADA-LIKE PROTEIN"/>
    <property type="match status" value="1"/>
</dbReference>
<dbReference type="SUPFAM" id="SSF54211">
    <property type="entry name" value="Ribosomal protein S5 domain 2-like"/>
    <property type="match status" value="1"/>
</dbReference>
<evidence type="ECO:0000256" key="1">
    <source>
        <dbReference type="ARBA" id="ARBA00022723"/>
    </source>
</evidence>
<dbReference type="AlphaFoldDB" id="A0A7J5B579"/>
<keyword evidence="2 11" id="KW-0547">Nucleotide-binding</keyword>
<keyword evidence="16" id="KW-1185">Reference proteome</keyword>
<comment type="caution">
    <text evidence="15">The sequence shown here is derived from an EMBL/GenBank/DDBJ whole genome shotgun (WGS) entry which is preliminary data.</text>
</comment>
<protein>
    <recommendedName>
        <fullName evidence="11 12">DNA repair protein RadA</fullName>
    </recommendedName>
</protein>
<dbReference type="Proteomes" id="UP000490386">
    <property type="component" value="Unassembled WGS sequence"/>
</dbReference>
<keyword evidence="1 11" id="KW-0479">Metal-binding</keyword>
<dbReference type="InterPro" id="IPR003593">
    <property type="entry name" value="AAA+_ATPase"/>
</dbReference>
<sequence>MPPKTKQQPAFKCTECGAASLKWFGQCPECQAWGTLVDRFESQTAGRIQAATISESRAARPITEAPVDNVAHRPTGIGEFDRVLGGGLVPGAAILLSGEPGVGKSTILLELASRVAAKGTTVLYASAEESVNQVRMRAQRTNALHDTLYLASETDLSTVLGQIERLDPGLIIVDSVQTVSSDTVDSLAGQPSQVREVASALIRVAKTRGVPVIIVGHVTKDGTIAGPRLLEHLVDVVAHIEGDRHTALRFVRTIKNRFGPTDEVGCFEMTGEGMTEVPDPSGLFLSERPEPVSGTCVTVALEGRRALPVEIQALVQKTNAPNPRRVTNGVDTSRVAMLLAVLERRTKHKLSEYDVYVSTVGGVKLQEPAADLAIAIAIASSIRNRPVRDGTVVFGEVSLAGEIRRVASANLRAAEAKRMGLAHVVDPSIGSIDRALTAALGN</sequence>